<reference evidence="2" key="2">
    <citation type="submission" date="2025-08" db="UniProtKB">
        <authorList>
            <consortium name="Ensembl"/>
        </authorList>
    </citation>
    <scope>IDENTIFICATION</scope>
</reference>
<evidence type="ECO:0000313" key="2">
    <source>
        <dbReference type="Ensembl" id="ENSPPYP00000039060.1"/>
    </source>
</evidence>
<dbReference type="AlphaFoldDB" id="A0A8I5U8Y3"/>
<reference evidence="2" key="3">
    <citation type="submission" date="2025-09" db="UniProtKB">
        <authorList>
            <consortium name="Ensembl"/>
        </authorList>
    </citation>
    <scope>IDENTIFICATION</scope>
</reference>
<keyword evidence="3" id="KW-1185">Reference proteome</keyword>
<organism evidence="2 3">
    <name type="scientific">Pongo abelii</name>
    <name type="common">Sumatran orangutan</name>
    <name type="synonym">Pongo pygmaeus abelii</name>
    <dbReference type="NCBI Taxonomy" id="9601"/>
    <lineage>
        <taxon>Eukaryota</taxon>
        <taxon>Metazoa</taxon>
        <taxon>Chordata</taxon>
        <taxon>Craniata</taxon>
        <taxon>Vertebrata</taxon>
        <taxon>Euteleostomi</taxon>
        <taxon>Mammalia</taxon>
        <taxon>Eutheria</taxon>
        <taxon>Euarchontoglires</taxon>
        <taxon>Primates</taxon>
        <taxon>Haplorrhini</taxon>
        <taxon>Catarrhini</taxon>
        <taxon>Hominidae</taxon>
        <taxon>Pongo</taxon>
    </lineage>
</organism>
<name>A0A8I5U8Y3_PONAB</name>
<evidence type="ECO:0000313" key="3">
    <source>
        <dbReference type="Proteomes" id="UP000001595"/>
    </source>
</evidence>
<evidence type="ECO:0000256" key="1">
    <source>
        <dbReference type="SAM" id="MobiDB-lite"/>
    </source>
</evidence>
<accession>A0A8I5U8Y3</accession>
<protein>
    <submittedName>
        <fullName evidence="2">Uncharacterized protein</fullName>
    </submittedName>
</protein>
<sequence length="56" mass="6348">IRYKNNLSSCNSSRSLRSENRQTASSKAQEYEVCVCMEPTGVANVEKNRPLIRNKS</sequence>
<reference evidence="2 3" key="1">
    <citation type="submission" date="2008-02" db="EMBL/GenBank/DDBJ databases">
        <title>A 6x draft sequence assembly of the Pongo pygmaeus abelii genome.</title>
        <authorList>
            <person name="Wilson R.K."/>
            <person name="Mardis E."/>
        </authorList>
    </citation>
    <scope>NUCLEOTIDE SEQUENCE [LARGE SCALE GENOMIC DNA]</scope>
</reference>
<feature type="compositionally biased region" description="Low complexity" evidence="1">
    <location>
        <begin position="1"/>
        <end position="15"/>
    </location>
</feature>
<feature type="region of interest" description="Disordered" evidence="1">
    <location>
        <begin position="1"/>
        <end position="28"/>
    </location>
</feature>
<dbReference type="Proteomes" id="UP000001595">
    <property type="component" value="Chromosome 6"/>
</dbReference>
<proteinExistence type="predicted"/>
<dbReference type="Ensembl" id="ENSPPYT00000044391.1">
    <property type="protein sequence ID" value="ENSPPYP00000039060.1"/>
    <property type="gene ID" value="ENSPPYG00000041467.1"/>
</dbReference>